<keyword evidence="1" id="KW-0808">Transferase</keyword>
<dbReference type="CDD" id="cd03809">
    <property type="entry name" value="GT4_MtfB-like"/>
    <property type="match status" value="1"/>
</dbReference>
<dbReference type="PANTHER" id="PTHR46401:SF2">
    <property type="entry name" value="GLYCOSYLTRANSFERASE WBBK-RELATED"/>
    <property type="match status" value="1"/>
</dbReference>
<feature type="domain" description="Glycosyltransferase subfamily 4-like N-terminal" evidence="3">
    <location>
        <begin position="22"/>
        <end position="198"/>
    </location>
</feature>
<keyword evidence="5" id="KW-1185">Reference proteome</keyword>
<dbReference type="InterPro" id="IPR028098">
    <property type="entry name" value="Glyco_trans_4-like_N"/>
</dbReference>
<dbReference type="Gene3D" id="3.40.50.2000">
    <property type="entry name" value="Glycogen Phosphorylase B"/>
    <property type="match status" value="2"/>
</dbReference>
<organism evidence="4 5">
    <name type="scientific">Acetobacter sacchari</name>
    <dbReference type="NCBI Taxonomy" id="2661687"/>
    <lineage>
        <taxon>Bacteria</taxon>
        <taxon>Pseudomonadati</taxon>
        <taxon>Pseudomonadota</taxon>
        <taxon>Alphaproteobacteria</taxon>
        <taxon>Acetobacterales</taxon>
        <taxon>Acetobacteraceae</taxon>
        <taxon>Acetobacter</taxon>
    </lineage>
</organism>
<gene>
    <name evidence="4" type="ORF">J2D73_17675</name>
</gene>
<dbReference type="Proteomes" id="UP000664771">
    <property type="component" value="Unassembled WGS sequence"/>
</dbReference>
<evidence type="ECO:0000259" key="2">
    <source>
        <dbReference type="Pfam" id="PF00534"/>
    </source>
</evidence>
<comment type="caution">
    <text evidence="4">The sequence shown here is derived from an EMBL/GenBank/DDBJ whole genome shotgun (WGS) entry which is preliminary data.</text>
</comment>
<dbReference type="Pfam" id="PF00534">
    <property type="entry name" value="Glycos_transf_1"/>
    <property type="match status" value="1"/>
</dbReference>
<proteinExistence type="predicted"/>
<evidence type="ECO:0000313" key="4">
    <source>
        <dbReference type="EMBL" id="MBO1361614.1"/>
    </source>
</evidence>
<protein>
    <submittedName>
        <fullName evidence="4">Glycosyltransferase family 4 protein</fullName>
    </submittedName>
</protein>
<dbReference type="PANTHER" id="PTHR46401">
    <property type="entry name" value="GLYCOSYLTRANSFERASE WBBK-RELATED"/>
    <property type="match status" value="1"/>
</dbReference>
<dbReference type="EMBL" id="JAFVMF010000026">
    <property type="protein sequence ID" value="MBO1361614.1"/>
    <property type="molecule type" value="Genomic_DNA"/>
</dbReference>
<evidence type="ECO:0000259" key="3">
    <source>
        <dbReference type="Pfam" id="PF13439"/>
    </source>
</evidence>
<reference evidence="4 5" key="1">
    <citation type="submission" date="2021-03" db="EMBL/GenBank/DDBJ databases">
        <title>The complete genome sequence of Acetobacter sacchari TBRC 11175.</title>
        <authorList>
            <person name="Charoenyingcharoen P."/>
            <person name="Yukphan P."/>
        </authorList>
    </citation>
    <scope>NUCLEOTIDE SEQUENCE [LARGE SCALE GENOMIC DNA]</scope>
    <source>
        <strain evidence="4 5">TBRC 11175</strain>
    </source>
</reference>
<evidence type="ECO:0000256" key="1">
    <source>
        <dbReference type="ARBA" id="ARBA00022679"/>
    </source>
</evidence>
<dbReference type="Pfam" id="PF13439">
    <property type="entry name" value="Glyco_transf_4"/>
    <property type="match status" value="1"/>
</dbReference>
<name>A0ABS3M0C7_9PROT</name>
<evidence type="ECO:0000313" key="5">
    <source>
        <dbReference type="Proteomes" id="UP000664771"/>
    </source>
</evidence>
<feature type="domain" description="Glycosyl transferase family 1" evidence="2">
    <location>
        <begin position="220"/>
        <end position="368"/>
    </location>
</feature>
<accession>A0ABS3M0C7</accession>
<dbReference type="SUPFAM" id="SSF53756">
    <property type="entry name" value="UDP-Glycosyltransferase/glycogen phosphorylase"/>
    <property type="match status" value="1"/>
</dbReference>
<dbReference type="InterPro" id="IPR001296">
    <property type="entry name" value="Glyco_trans_1"/>
</dbReference>
<sequence length="393" mass="42880">MIDRFMQIALDARNIDRPNGTGVASYARALADAAERGGAQVAWLREDASPQAMASRHTASAKAVRFASALLGRSSVAVRTGARNDMLSDDIFRIAHVHFKIFGKLLPVRTDNPPDVMHWTCPLPVRMEGCKNIVTIHDLIPVLRPDLCDVSPHHMRRMLRSVMSNAGEIIVISDSVRQDILTTFPIGPERIHTLHQGVGISTELRKAAEKAGDVCPAGSFIYVGSIEKRKNVGRLIEAHGRSQTTRMLVLIGPDGYQAQEEMSAIGRHPHPDRVMRLPWIERPQLIRAISTARALAFPSLAEGFGLPIVESMLVGTPVLTTQGGATGEIAGDAAWFVNPESVDSIAYGLERLSADDALCERLTSAGYARAVVFDPAHYERRVADLYAQIMSNG</sequence>